<evidence type="ECO:0000256" key="2">
    <source>
        <dbReference type="ARBA" id="ARBA00022980"/>
    </source>
</evidence>
<evidence type="ECO:0000256" key="4">
    <source>
        <dbReference type="ARBA" id="ARBA00035242"/>
    </source>
</evidence>
<gene>
    <name evidence="5" type="primary">rplB</name>
    <name evidence="9" type="ORF">A2675_01935</name>
</gene>
<dbReference type="GO" id="GO:0002181">
    <property type="term" value="P:cytoplasmic translation"/>
    <property type="evidence" value="ECO:0007669"/>
    <property type="project" value="TreeGrafter"/>
</dbReference>
<dbReference type="STRING" id="1802723.A2675_01935"/>
<dbReference type="SUPFAM" id="SSF50249">
    <property type="entry name" value="Nucleic acid-binding proteins"/>
    <property type="match status" value="1"/>
</dbReference>
<comment type="subunit">
    <text evidence="5">Part of the 50S ribosomal subunit. Forms a bridge to the 30S subunit in the 70S ribosome.</text>
</comment>
<dbReference type="Gene3D" id="2.40.50.140">
    <property type="entry name" value="Nucleic acid-binding proteins"/>
    <property type="match status" value="1"/>
</dbReference>
<evidence type="ECO:0000313" key="9">
    <source>
        <dbReference type="EMBL" id="OHA81881.1"/>
    </source>
</evidence>
<evidence type="ECO:0000256" key="1">
    <source>
        <dbReference type="ARBA" id="ARBA00005636"/>
    </source>
</evidence>
<dbReference type="InterPro" id="IPR012340">
    <property type="entry name" value="NA-bd_OB-fold"/>
</dbReference>
<evidence type="ECO:0000313" key="10">
    <source>
        <dbReference type="Proteomes" id="UP000176997"/>
    </source>
</evidence>
<dbReference type="InterPro" id="IPR005880">
    <property type="entry name" value="Ribosomal_uL2_bac/org-type"/>
</dbReference>
<comment type="caution">
    <text evidence="9">The sequence shown here is derived from an EMBL/GenBank/DDBJ whole genome shotgun (WGS) entry which is preliminary data.</text>
</comment>
<dbReference type="InterPro" id="IPR008991">
    <property type="entry name" value="Translation_prot_SH3-like_sf"/>
</dbReference>
<keyword evidence="3 5" id="KW-0687">Ribonucleoprotein</keyword>
<proteinExistence type="inferred from homology"/>
<dbReference type="EMBL" id="MHUS01000007">
    <property type="protein sequence ID" value="OHA81881.1"/>
    <property type="molecule type" value="Genomic_DNA"/>
</dbReference>
<evidence type="ECO:0000256" key="5">
    <source>
        <dbReference type="HAMAP-Rule" id="MF_01320"/>
    </source>
</evidence>
<evidence type="ECO:0000259" key="8">
    <source>
        <dbReference type="SMART" id="SM01383"/>
    </source>
</evidence>
<dbReference type="AlphaFoldDB" id="A0A1G2SBW7"/>
<dbReference type="SMART" id="SM01382">
    <property type="entry name" value="Ribosomal_L2_C"/>
    <property type="match status" value="1"/>
</dbReference>
<dbReference type="Gene3D" id="2.30.30.30">
    <property type="match status" value="1"/>
</dbReference>
<dbReference type="NCBIfam" id="TIGR01171">
    <property type="entry name" value="rplB_bact"/>
    <property type="match status" value="1"/>
</dbReference>
<dbReference type="Gene3D" id="4.10.950.10">
    <property type="entry name" value="Ribosomal protein L2, domain 3"/>
    <property type="match status" value="1"/>
</dbReference>
<keyword evidence="2 5" id="KW-0689">Ribosomal protein</keyword>
<keyword evidence="5" id="KW-0699">rRNA-binding</keyword>
<dbReference type="Pfam" id="PF00181">
    <property type="entry name" value="Ribosomal_L2_N"/>
    <property type="match status" value="1"/>
</dbReference>
<evidence type="ECO:0000256" key="3">
    <source>
        <dbReference type="ARBA" id="ARBA00023274"/>
    </source>
</evidence>
<dbReference type="InterPro" id="IPR022669">
    <property type="entry name" value="Ribosomal_uL2_C"/>
</dbReference>
<dbReference type="SMART" id="SM01383">
    <property type="entry name" value="Ribosomal_L2"/>
    <property type="match status" value="1"/>
</dbReference>
<dbReference type="GO" id="GO:0015934">
    <property type="term" value="C:large ribosomal subunit"/>
    <property type="evidence" value="ECO:0007669"/>
    <property type="project" value="InterPro"/>
</dbReference>
<dbReference type="GO" id="GO:0019843">
    <property type="term" value="F:rRNA binding"/>
    <property type="evidence" value="ECO:0007669"/>
    <property type="project" value="UniProtKB-UniRule"/>
</dbReference>
<feature type="region of interest" description="Disordered" evidence="6">
    <location>
        <begin position="222"/>
        <end position="265"/>
    </location>
</feature>
<dbReference type="InterPro" id="IPR022666">
    <property type="entry name" value="Ribosomal_uL2_RNA-bd_dom"/>
</dbReference>
<dbReference type="InterPro" id="IPR022671">
    <property type="entry name" value="Ribosomal_uL2_CS"/>
</dbReference>
<comment type="function">
    <text evidence="5">One of the primary rRNA binding proteins. Required for association of the 30S and 50S subunits to form the 70S ribosome, for tRNA binding and peptide bond formation. It has been suggested to have peptidyltransferase activity; this is somewhat controversial. Makes several contacts with the 16S rRNA in the 70S ribosome.</text>
</comment>
<dbReference type="FunFam" id="4.10.950.10:FF:000001">
    <property type="entry name" value="50S ribosomal protein L2"/>
    <property type="match status" value="1"/>
</dbReference>
<dbReference type="PANTHER" id="PTHR13691">
    <property type="entry name" value="RIBOSOMAL PROTEIN L2"/>
    <property type="match status" value="1"/>
</dbReference>
<dbReference type="SUPFAM" id="SSF50104">
    <property type="entry name" value="Translation proteins SH3-like domain"/>
    <property type="match status" value="1"/>
</dbReference>
<dbReference type="PIRSF" id="PIRSF002158">
    <property type="entry name" value="Ribosomal_L2"/>
    <property type="match status" value="1"/>
</dbReference>
<evidence type="ECO:0000259" key="7">
    <source>
        <dbReference type="SMART" id="SM01382"/>
    </source>
</evidence>
<dbReference type="FunFam" id="2.30.30.30:FF:000001">
    <property type="entry name" value="50S ribosomal protein L2"/>
    <property type="match status" value="1"/>
</dbReference>
<name>A0A1G2SBW7_9BACT</name>
<dbReference type="Proteomes" id="UP000176997">
    <property type="component" value="Unassembled WGS sequence"/>
</dbReference>
<comment type="similarity">
    <text evidence="1 5">Belongs to the universal ribosomal protein uL2 family.</text>
</comment>
<dbReference type="GO" id="GO:0003735">
    <property type="term" value="F:structural constituent of ribosome"/>
    <property type="evidence" value="ECO:0007669"/>
    <property type="project" value="InterPro"/>
</dbReference>
<feature type="domain" description="Large ribosomal subunit protein uL2 RNA-binding" evidence="8">
    <location>
        <begin position="43"/>
        <end position="119"/>
    </location>
</feature>
<organism evidence="9 10">
    <name type="scientific">Candidatus Yonathbacteria bacterium RIFCSPHIGHO2_01_FULL_51_10</name>
    <dbReference type="NCBI Taxonomy" id="1802723"/>
    <lineage>
        <taxon>Bacteria</taxon>
        <taxon>Candidatus Yonathiibacteriota</taxon>
    </lineage>
</organism>
<dbReference type="HAMAP" id="MF_01320_B">
    <property type="entry name" value="Ribosomal_uL2_B"/>
    <property type="match status" value="1"/>
</dbReference>
<dbReference type="InterPro" id="IPR014722">
    <property type="entry name" value="Rib_uL2_dom2"/>
</dbReference>
<dbReference type="PROSITE" id="PS00467">
    <property type="entry name" value="RIBOSOMAL_L2"/>
    <property type="match status" value="1"/>
</dbReference>
<dbReference type="FunFam" id="2.40.50.140:FF:000003">
    <property type="entry name" value="50S ribosomal protein L2"/>
    <property type="match status" value="1"/>
</dbReference>
<sequence length="286" mass="31735">MTMKSYRPTTPSRRHTTTVTYRNVLTASSPEKSLTKGRKRSVGRNNAGRITVRHKGGGHKRLFRTVDFTYNKKDIPAKVETIEYDPNRSSFIALVCYADGERRYVITPKSIKPGDTFIVSDKAPITPGNRTLLRNIPVGTFVFNAEIQPNGGARIARSAGNYAEVVAHDAGYAHVKLPSTEVRKIPDTAWASVGEVSNDEHRLRNVGKAGRSRWLGIRPTVRGSAMNPVDHPYGGGEGRQPRGTRYPKTAWGKKTGGVKTRKPKKYSNILVVSRRKKRGKRSKVNG</sequence>
<feature type="domain" description="Large ribosomal subunit protein uL2 C-terminal" evidence="7">
    <location>
        <begin position="125"/>
        <end position="254"/>
    </location>
</feature>
<accession>A0A1G2SBW7</accession>
<dbReference type="InterPro" id="IPR002171">
    <property type="entry name" value="Ribosomal_uL2"/>
</dbReference>
<keyword evidence="5" id="KW-0694">RNA-binding</keyword>
<protein>
    <recommendedName>
        <fullName evidence="4 5">Large ribosomal subunit protein uL2</fullName>
    </recommendedName>
</protein>
<dbReference type="GO" id="GO:0016740">
    <property type="term" value="F:transferase activity"/>
    <property type="evidence" value="ECO:0007669"/>
    <property type="project" value="InterPro"/>
</dbReference>
<reference evidence="9 10" key="1">
    <citation type="journal article" date="2016" name="Nat. Commun.">
        <title>Thousands of microbial genomes shed light on interconnected biogeochemical processes in an aquifer system.</title>
        <authorList>
            <person name="Anantharaman K."/>
            <person name="Brown C.T."/>
            <person name="Hug L.A."/>
            <person name="Sharon I."/>
            <person name="Castelle C.J."/>
            <person name="Probst A.J."/>
            <person name="Thomas B.C."/>
            <person name="Singh A."/>
            <person name="Wilkins M.J."/>
            <person name="Karaoz U."/>
            <person name="Brodie E.L."/>
            <person name="Williams K.H."/>
            <person name="Hubbard S.S."/>
            <person name="Banfield J.F."/>
        </authorList>
    </citation>
    <scope>NUCLEOTIDE SEQUENCE [LARGE SCALE GENOMIC DNA]</scope>
</reference>
<dbReference type="PANTHER" id="PTHR13691:SF5">
    <property type="entry name" value="LARGE RIBOSOMAL SUBUNIT PROTEIN UL2M"/>
    <property type="match status" value="1"/>
</dbReference>
<dbReference type="InterPro" id="IPR014726">
    <property type="entry name" value="Ribosomal_uL2_dom3"/>
</dbReference>
<evidence type="ECO:0000256" key="6">
    <source>
        <dbReference type="SAM" id="MobiDB-lite"/>
    </source>
</evidence>
<dbReference type="Pfam" id="PF03947">
    <property type="entry name" value="Ribosomal_L2_C"/>
    <property type="match status" value="1"/>
</dbReference>